<evidence type="ECO:0000256" key="1">
    <source>
        <dbReference type="SAM" id="MobiDB-lite"/>
    </source>
</evidence>
<dbReference type="AlphaFoldDB" id="A0A2V5IJE1"/>
<name>A0A2V5IJE1_9EURO</name>
<evidence type="ECO:0008006" key="4">
    <source>
        <dbReference type="Google" id="ProtNLM"/>
    </source>
</evidence>
<dbReference type="InterPro" id="IPR007175">
    <property type="entry name" value="Rpr2/Snm1/Rpp21"/>
</dbReference>
<dbReference type="GO" id="GO:0006396">
    <property type="term" value="P:RNA processing"/>
    <property type="evidence" value="ECO:0007669"/>
    <property type="project" value="InterPro"/>
</dbReference>
<gene>
    <name evidence="2" type="ORF">BP00DRAFT_3747</name>
</gene>
<evidence type="ECO:0000313" key="2">
    <source>
        <dbReference type="EMBL" id="PYI36798.1"/>
    </source>
</evidence>
<keyword evidence="3" id="KW-1185">Reference proteome</keyword>
<sequence length="194" mass="21088">MPLSDHAPRLEYLKSSASFLEAASPSTAAHLMSVHNNIIRDEFKPLNQRHQEFACGACGSLRNSKSTRTIQVSKRRKKLAGLSAEGATVLICRRCRRRTVKPSRKESIRSNAPVVPVTTVLNAVATQSSTSTRPLPGQPVPAPADQDKAVKSAENASSKKRAKSRKQGGLQALMASKQQSRPASSLDLFDFLQQ</sequence>
<accession>A0A2V5IJE1</accession>
<feature type="region of interest" description="Disordered" evidence="1">
    <location>
        <begin position="127"/>
        <end position="187"/>
    </location>
</feature>
<protein>
    <recommendedName>
        <fullName evidence="4">Cullin binding protein CanA</fullName>
    </recommendedName>
</protein>
<dbReference type="Pfam" id="PF04032">
    <property type="entry name" value="Rpr2"/>
    <property type="match status" value="1"/>
</dbReference>
<reference evidence="2 3" key="1">
    <citation type="submission" date="2018-02" db="EMBL/GenBank/DDBJ databases">
        <title>The genomes of Aspergillus section Nigri reveals drivers in fungal speciation.</title>
        <authorList>
            <consortium name="DOE Joint Genome Institute"/>
            <person name="Vesth T.C."/>
            <person name="Nybo J."/>
            <person name="Theobald S."/>
            <person name="Brandl J."/>
            <person name="Frisvad J.C."/>
            <person name="Nielsen K.F."/>
            <person name="Lyhne E.K."/>
            <person name="Kogle M.E."/>
            <person name="Kuo A."/>
            <person name="Riley R."/>
            <person name="Clum A."/>
            <person name="Nolan M."/>
            <person name="Lipzen A."/>
            <person name="Salamov A."/>
            <person name="Henrissat B."/>
            <person name="Wiebenga A."/>
            <person name="De vries R.P."/>
            <person name="Grigoriev I.V."/>
            <person name="Mortensen U.H."/>
            <person name="Andersen M.R."/>
            <person name="Baker S.E."/>
        </authorList>
    </citation>
    <scope>NUCLEOTIDE SEQUENCE [LARGE SCALE GENOMIC DNA]</scope>
    <source>
        <strain evidence="2 3">CBS 114.80</strain>
    </source>
</reference>
<organism evidence="2 3">
    <name type="scientific">Aspergillus indologenus CBS 114.80</name>
    <dbReference type="NCBI Taxonomy" id="1450541"/>
    <lineage>
        <taxon>Eukaryota</taxon>
        <taxon>Fungi</taxon>
        <taxon>Dikarya</taxon>
        <taxon>Ascomycota</taxon>
        <taxon>Pezizomycotina</taxon>
        <taxon>Eurotiomycetes</taxon>
        <taxon>Eurotiomycetidae</taxon>
        <taxon>Eurotiales</taxon>
        <taxon>Aspergillaceae</taxon>
        <taxon>Aspergillus</taxon>
        <taxon>Aspergillus subgen. Circumdati</taxon>
    </lineage>
</organism>
<proteinExistence type="predicted"/>
<evidence type="ECO:0000313" key="3">
    <source>
        <dbReference type="Proteomes" id="UP000248817"/>
    </source>
</evidence>
<dbReference type="Proteomes" id="UP000248817">
    <property type="component" value="Unassembled WGS sequence"/>
</dbReference>
<dbReference type="EMBL" id="KZ825463">
    <property type="protein sequence ID" value="PYI36798.1"/>
    <property type="molecule type" value="Genomic_DNA"/>
</dbReference>